<organism evidence="1">
    <name type="scientific">Brassica napus</name>
    <name type="common">Rape</name>
    <dbReference type="NCBI Taxonomy" id="3708"/>
    <lineage>
        <taxon>Eukaryota</taxon>
        <taxon>Viridiplantae</taxon>
        <taxon>Streptophyta</taxon>
        <taxon>Embryophyta</taxon>
        <taxon>Tracheophyta</taxon>
        <taxon>Spermatophyta</taxon>
        <taxon>Magnoliopsida</taxon>
        <taxon>eudicotyledons</taxon>
        <taxon>Gunneridae</taxon>
        <taxon>Pentapetalae</taxon>
        <taxon>rosids</taxon>
        <taxon>malvids</taxon>
        <taxon>Brassicales</taxon>
        <taxon>Brassicaceae</taxon>
        <taxon>Brassiceae</taxon>
        <taxon>Brassica</taxon>
    </lineage>
</organism>
<dbReference type="EMBL" id="HG994369">
    <property type="protein sequence ID" value="CAF1930977.1"/>
    <property type="molecule type" value="Genomic_DNA"/>
</dbReference>
<reference evidence="1" key="1">
    <citation type="submission" date="2021-01" db="EMBL/GenBank/DDBJ databases">
        <authorList>
            <consortium name="Genoscope - CEA"/>
            <person name="William W."/>
        </authorList>
    </citation>
    <scope>NUCLEOTIDE SEQUENCE</scope>
</reference>
<name>A0A816LD83_BRANA</name>
<sequence length="150" mass="17903">MSKQLNYAAHCGRNGSSTIEKCLGSIMCSLSFENGQCVFDETLLKLAAIIPDDQKFNQQIDLFSFYNSTWRSHLSYFRFMSRPIDSHRERKYIIFKCSIMLHSLYVFRYWLELRNLRFRTHKKAYGPEAREETSKFLKFFFDIDNIYGSR</sequence>
<proteinExistence type="predicted"/>
<gene>
    <name evidence="1" type="ORF">DARMORV10_C05P40050.1</name>
</gene>
<dbReference type="AlphaFoldDB" id="A0A816LD83"/>
<protein>
    <submittedName>
        <fullName evidence="1">(rape) hypothetical protein</fullName>
    </submittedName>
</protein>
<dbReference type="Proteomes" id="UP001295469">
    <property type="component" value="Chromosome C05"/>
</dbReference>
<evidence type="ECO:0000313" key="1">
    <source>
        <dbReference type="EMBL" id="CAF1930977.1"/>
    </source>
</evidence>
<accession>A0A816LD83</accession>